<evidence type="ECO:0000313" key="2">
    <source>
        <dbReference type="EMBL" id="MBW0537047.1"/>
    </source>
</evidence>
<dbReference type="AlphaFoldDB" id="A0A9Q3FHH6"/>
<dbReference type="Proteomes" id="UP000765509">
    <property type="component" value="Unassembled WGS sequence"/>
</dbReference>
<evidence type="ECO:0000313" key="3">
    <source>
        <dbReference type="Proteomes" id="UP000765509"/>
    </source>
</evidence>
<feature type="compositionally biased region" description="Basic and acidic residues" evidence="1">
    <location>
        <begin position="145"/>
        <end position="155"/>
    </location>
</feature>
<comment type="caution">
    <text evidence="2">The sequence shown here is derived from an EMBL/GenBank/DDBJ whole genome shotgun (WGS) entry which is preliminary data.</text>
</comment>
<dbReference type="EMBL" id="AVOT02041673">
    <property type="protein sequence ID" value="MBW0537047.1"/>
    <property type="molecule type" value="Genomic_DNA"/>
</dbReference>
<reference evidence="2" key="1">
    <citation type="submission" date="2021-03" db="EMBL/GenBank/DDBJ databases">
        <title>Draft genome sequence of rust myrtle Austropuccinia psidii MF-1, a brazilian biotype.</title>
        <authorList>
            <person name="Quecine M.C."/>
            <person name="Pachon D.M.R."/>
            <person name="Bonatelli M.L."/>
            <person name="Correr F.H."/>
            <person name="Franceschini L.M."/>
            <person name="Leite T.F."/>
            <person name="Margarido G.R.A."/>
            <person name="Almeida C.A."/>
            <person name="Ferrarezi J.A."/>
            <person name="Labate C.A."/>
        </authorList>
    </citation>
    <scope>NUCLEOTIDE SEQUENCE</scope>
    <source>
        <strain evidence="2">MF-1</strain>
    </source>
</reference>
<sequence>MLVMLANKHTRNVCLLSAPSDHMARGVLPQDALTRTPLWSTMMKPYPSANGHWDPKQADGNYSGRLAVSPQVSICPPPLLGHHLMVTSLLGLSEVIIWLMKDGNGKTTFELGPINKTPRQDSLVPSFPCKQTPRKPTPGPSGTRWSEELFREPSQTKEPPIPGPSPSSQPHEDNTTCEPECEVAPTQYTEEPFGKSPFLFLQSSQLSLTFSSTISSLSRHSPLHNYHQRYARWIPPPPPRLPHLPILFPPLHSNPGSLPVHPRTPTPPLPWCKAPLIHTMTLARNLPTYNQLR</sequence>
<name>A0A9Q3FHH6_9BASI</name>
<accession>A0A9Q3FHH6</accession>
<gene>
    <name evidence="2" type="ORF">O181_076762</name>
</gene>
<protein>
    <submittedName>
        <fullName evidence="2">Uncharacterized protein</fullName>
    </submittedName>
</protein>
<evidence type="ECO:0000256" key="1">
    <source>
        <dbReference type="SAM" id="MobiDB-lite"/>
    </source>
</evidence>
<organism evidence="2 3">
    <name type="scientific">Austropuccinia psidii MF-1</name>
    <dbReference type="NCBI Taxonomy" id="1389203"/>
    <lineage>
        <taxon>Eukaryota</taxon>
        <taxon>Fungi</taxon>
        <taxon>Dikarya</taxon>
        <taxon>Basidiomycota</taxon>
        <taxon>Pucciniomycotina</taxon>
        <taxon>Pucciniomycetes</taxon>
        <taxon>Pucciniales</taxon>
        <taxon>Sphaerophragmiaceae</taxon>
        <taxon>Austropuccinia</taxon>
    </lineage>
</organism>
<keyword evidence="3" id="KW-1185">Reference proteome</keyword>
<proteinExistence type="predicted"/>
<feature type="region of interest" description="Disordered" evidence="1">
    <location>
        <begin position="110"/>
        <end position="179"/>
    </location>
</feature>